<evidence type="ECO:0000256" key="1">
    <source>
        <dbReference type="SAM" id="MobiDB-lite"/>
    </source>
</evidence>
<feature type="region of interest" description="Disordered" evidence="1">
    <location>
        <begin position="21"/>
        <end position="42"/>
    </location>
</feature>
<sequence length="42" mass="4903">MLRNGRYQGVDFSEQLLNHTTKQATTSGAKDSRISCRYKKRR</sequence>
<evidence type="ECO:0000313" key="2">
    <source>
        <dbReference type="EMBL" id="CAF1924048.1"/>
    </source>
</evidence>
<protein>
    <submittedName>
        <fullName evidence="2">(rape) hypothetical protein</fullName>
    </submittedName>
</protein>
<dbReference type="EMBL" id="HG994369">
    <property type="protein sequence ID" value="CAF1924048.1"/>
    <property type="molecule type" value="Genomic_DNA"/>
</dbReference>
<dbReference type="Proteomes" id="UP001295469">
    <property type="component" value="Chromosome C05"/>
</dbReference>
<reference evidence="2" key="1">
    <citation type="submission" date="2021-01" db="EMBL/GenBank/DDBJ databases">
        <authorList>
            <consortium name="Genoscope - CEA"/>
            <person name="William W."/>
        </authorList>
    </citation>
    <scope>NUCLEOTIDE SEQUENCE</scope>
</reference>
<accession>A0A816L1S2</accession>
<gene>
    <name evidence="2" type="ORF">DARMORV10_C05P05200.1</name>
</gene>
<dbReference type="AlphaFoldDB" id="A0A816L1S2"/>
<name>A0A816L1S2_BRANA</name>
<proteinExistence type="predicted"/>
<organism evidence="2">
    <name type="scientific">Brassica napus</name>
    <name type="common">Rape</name>
    <dbReference type="NCBI Taxonomy" id="3708"/>
    <lineage>
        <taxon>Eukaryota</taxon>
        <taxon>Viridiplantae</taxon>
        <taxon>Streptophyta</taxon>
        <taxon>Embryophyta</taxon>
        <taxon>Tracheophyta</taxon>
        <taxon>Spermatophyta</taxon>
        <taxon>Magnoliopsida</taxon>
        <taxon>eudicotyledons</taxon>
        <taxon>Gunneridae</taxon>
        <taxon>Pentapetalae</taxon>
        <taxon>rosids</taxon>
        <taxon>malvids</taxon>
        <taxon>Brassicales</taxon>
        <taxon>Brassicaceae</taxon>
        <taxon>Brassiceae</taxon>
        <taxon>Brassica</taxon>
    </lineage>
</organism>